<protein>
    <recommendedName>
        <fullName evidence="12">DAGKc domain-containing protein</fullName>
    </recommendedName>
</protein>
<dbReference type="AlphaFoldDB" id="A0A1Q8Q4X0"/>
<dbReference type="SUPFAM" id="SSF111331">
    <property type="entry name" value="NAD kinase/diacylglycerol kinase-like"/>
    <property type="match status" value="1"/>
</dbReference>
<keyword evidence="9" id="KW-0594">Phospholipid biosynthesis</keyword>
<keyword evidence="7" id="KW-0067">ATP-binding</keyword>
<feature type="domain" description="DAGKc" evidence="12">
    <location>
        <begin position="1"/>
        <end position="128"/>
    </location>
</feature>
<dbReference type="SMART" id="SM00046">
    <property type="entry name" value="DAGKc"/>
    <property type="match status" value="1"/>
</dbReference>
<gene>
    <name evidence="13" type="ORF">BTO30_10060</name>
</gene>
<dbReference type="Gene3D" id="2.60.200.40">
    <property type="match status" value="1"/>
</dbReference>
<evidence type="ECO:0000256" key="4">
    <source>
        <dbReference type="ARBA" id="ARBA00022679"/>
    </source>
</evidence>
<evidence type="ECO:0000256" key="11">
    <source>
        <dbReference type="SAM" id="Phobius"/>
    </source>
</evidence>
<evidence type="ECO:0000256" key="6">
    <source>
        <dbReference type="ARBA" id="ARBA00022777"/>
    </source>
</evidence>
<keyword evidence="11" id="KW-0472">Membrane</keyword>
<dbReference type="EMBL" id="MSDU01000020">
    <property type="protein sequence ID" value="OLN22394.1"/>
    <property type="molecule type" value="Genomic_DNA"/>
</dbReference>
<evidence type="ECO:0000313" key="14">
    <source>
        <dbReference type="Proteomes" id="UP000185568"/>
    </source>
</evidence>
<dbReference type="InterPro" id="IPR001206">
    <property type="entry name" value="Diacylglycerol_kinase_cat_dom"/>
</dbReference>
<dbReference type="Pfam" id="PF00781">
    <property type="entry name" value="DAGK_cat"/>
    <property type="match status" value="1"/>
</dbReference>
<sequence length="299" mass="32458">MYLFIVNPTSGNGRAHSLWTKVEQQLQKKRIPYDVLVGGSEASAREFVRQKMQEEKVRAVTVIGGDGTVNGILQDVIHGDTALAVLPAGSGNDIARIFGLTNHPGQFVKKLLSGETKAVDVLKINTSYGLTVAGAGLDADIAQRVNRAFYKKWLNKIGAGTFTYVIGTVLSALLFKPFKCTITIDGDRYVADTTWLLACGNTSSYGGGLVICPYAHPVDGVMDVTMLHTVKRGRVLFQLFPMLMRGEPIITHGVTYKKGKKVTVDTNRPISVMVDGEPIGTTPVEITVHEKALQLILTK</sequence>
<keyword evidence="4" id="KW-0808">Transferase</keyword>
<evidence type="ECO:0000259" key="12">
    <source>
        <dbReference type="PROSITE" id="PS50146"/>
    </source>
</evidence>
<evidence type="ECO:0000256" key="8">
    <source>
        <dbReference type="ARBA" id="ARBA00023098"/>
    </source>
</evidence>
<dbReference type="PANTHER" id="PTHR12358">
    <property type="entry name" value="SPHINGOSINE KINASE"/>
    <property type="match status" value="1"/>
</dbReference>
<dbReference type="InterPro" id="IPR016064">
    <property type="entry name" value="NAD/diacylglycerol_kinase_sf"/>
</dbReference>
<keyword evidence="14" id="KW-1185">Reference proteome</keyword>
<dbReference type="InterPro" id="IPR050187">
    <property type="entry name" value="Lipid_Phosphate_FormReg"/>
</dbReference>
<feature type="transmembrane region" description="Helical" evidence="11">
    <location>
        <begin position="153"/>
        <end position="175"/>
    </location>
</feature>
<comment type="similarity">
    <text evidence="2">Belongs to the diacylglycerol/lipid kinase family.</text>
</comment>
<accession>A0A1Q8Q4X0</accession>
<evidence type="ECO:0000313" key="13">
    <source>
        <dbReference type="EMBL" id="OLN22394.1"/>
    </source>
</evidence>
<dbReference type="InterPro" id="IPR017438">
    <property type="entry name" value="ATP-NAD_kinase_N"/>
</dbReference>
<dbReference type="GO" id="GO:0008654">
    <property type="term" value="P:phospholipid biosynthetic process"/>
    <property type="evidence" value="ECO:0007669"/>
    <property type="project" value="UniProtKB-KW"/>
</dbReference>
<name>A0A1Q8Q4X0_9BACI</name>
<evidence type="ECO:0000256" key="9">
    <source>
        <dbReference type="ARBA" id="ARBA00023209"/>
    </source>
</evidence>
<keyword evidence="11" id="KW-0812">Transmembrane</keyword>
<dbReference type="InterPro" id="IPR005218">
    <property type="entry name" value="Diacylglycerol/lipid_kinase"/>
</dbReference>
<keyword evidence="10" id="KW-1208">Phospholipid metabolism</keyword>
<evidence type="ECO:0000256" key="7">
    <source>
        <dbReference type="ARBA" id="ARBA00022840"/>
    </source>
</evidence>
<organism evidence="13 14">
    <name type="scientific">Domibacillus antri</name>
    <dbReference type="NCBI Taxonomy" id="1714264"/>
    <lineage>
        <taxon>Bacteria</taxon>
        <taxon>Bacillati</taxon>
        <taxon>Bacillota</taxon>
        <taxon>Bacilli</taxon>
        <taxon>Bacillales</taxon>
        <taxon>Bacillaceae</taxon>
        <taxon>Domibacillus</taxon>
    </lineage>
</organism>
<keyword evidence="5" id="KW-0547">Nucleotide-binding</keyword>
<dbReference type="NCBIfam" id="TIGR00147">
    <property type="entry name" value="YegS/Rv2252/BmrU family lipid kinase"/>
    <property type="match status" value="1"/>
</dbReference>
<dbReference type="InterPro" id="IPR045540">
    <property type="entry name" value="YegS/DAGK_C"/>
</dbReference>
<dbReference type="Pfam" id="PF19279">
    <property type="entry name" value="YegS_C"/>
    <property type="match status" value="1"/>
</dbReference>
<dbReference type="GO" id="GO:0005524">
    <property type="term" value="F:ATP binding"/>
    <property type="evidence" value="ECO:0007669"/>
    <property type="project" value="UniProtKB-KW"/>
</dbReference>
<dbReference type="Proteomes" id="UP000185568">
    <property type="component" value="Unassembled WGS sequence"/>
</dbReference>
<evidence type="ECO:0000256" key="3">
    <source>
        <dbReference type="ARBA" id="ARBA00022516"/>
    </source>
</evidence>
<reference evidence="13 14" key="1">
    <citation type="submission" date="2016-12" db="EMBL/GenBank/DDBJ databases">
        <title>Domibacillus antri genome sequencing.</title>
        <authorList>
            <person name="Verma A."/>
            <person name="Krishnamurthi S."/>
        </authorList>
    </citation>
    <scope>NUCLEOTIDE SEQUENCE [LARGE SCALE GENOMIC DNA]</scope>
    <source>
        <strain evidence="13 14">XD80</strain>
    </source>
</reference>
<keyword evidence="11" id="KW-1133">Transmembrane helix</keyword>
<evidence type="ECO:0000256" key="2">
    <source>
        <dbReference type="ARBA" id="ARBA00005983"/>
    </source>
</evidence>
<keyword evidence="3" id="KW-0444">Lipid biosynthesis</keyword>
<dbReference type="GO" id="GO:0016301">
    <property type="term" value="F:kinase activity"/>
    <property type="evidence" value="ECO:0007669"/>
    <property type="project" value="UniProtKB-KW"/>
</dbReference>
<dbReference type="PANTHER" id="PTHR12358:SF54">
    <property type="entry name" value="SPHINGOSINE KINASE RELATED PROTEIN"/>
    <property type="match status" value="1"/>
</dbReference>
<evidence type="ECO:0000256" key="5">
    <source>
        <dbReference type="ARBA" id="ARBA00022741"/>
    </source>
</evidence>
<comment type="cofactor">
    <cofactor evidence="1">
        <name>Mg(2+)</name>
        <dbReference type="ChEBI" id="CHEBI:18420"/>
    </cofactor>
</comment>
<keyword evidence="6" id="KW-0418">Kinase</keyword>
<comment type="caution">
    <text evidence="13">The sequence shown here is derived from an EMBL/GenBank/DDBJ whole genome shotgun (WGS) entry which is preliminary data.</text>
</comment>
<evidence type="ECO:0000256" key="1">
    <source>
        <dbReference type="ARBA" id="ARBA00001946"/>
    </source>
</evidence>
<dbReference type="PROSITE" id="PS50146">
    <property type="entry name" value="DAGK"/>
    <property type="match status" value="1"/>
</dbReference>
<proteinExistence type="inferred from homology"/>
<dbReference type="STRING" id="1714264.BTO30_10060"/>
<dbReference type="Gene3D" id="3.40.50.10330">
    <property type="entry name" value="Probable inorganic polyphosphate/atp-NAD kinase, domain 1"/>
    <property type="match status" value="1"/>
</dbReference>
<evidence type="ECO:0000256" key="10">
    <source>
        <dbReference type="ARBA" id="ARBA00023264"/>
    </source>
</evidence>
<keyword evidence="8" id="KW-0443">Lipid metabolism</keyword>